<comment type="caution">
    <text evidence="7">The sequence shown here is derived from an EMBL/GenBank/DDBJ whole genome shotgun (WGS) entry which is preliminary data.</text>
</comment>
<proteinExistence type="predicted"/>
<keyword evidence="2" id="KW-0488">Methylation</keyword>
<dbReference type="InterPro" id="IPR045584">
    <property type="entry name" value="Pilin-like"/>
</dbReference>
<comment type="subcellular location">
    <subcellularLocation>
        <location evidence="1">Membrane</location>
        <topology evidence="1">Single-pass membrane protein</topology>
    </subcellularLocation>
</comment>
<protein>
    <submittedName>
        <fullName evidence="7">Pilus assembly protein PilE</fullName>
    </submittedName>
</protein>
<evidence type="ECO:0000256" key="4">
    <source>
        <dbReference type="ARBA" id="ARBA00022989"/>
    </source>
</evidence>
<dbReference type="GO" id="GO:0015628">
    <property type="term" value="P:protein secretion by the type II secretion system"/>
    <property type="evidence" value="ECO:0007669"/>
    <property type="project" value="InterPro"/>
</dbReference>
<dbReference type="PANTHER" id="PTHR30093:SF44">
    <property type="entry name" value="TYPE II SECRETION SYSTEM CORE PROTEIN G"/>
    <property type="match status" value="1"/>
</dbReference>
<evidence type="ECO:0000313" key="8">
    <source>
        <dbReference type="Proteomes" id="UP000230956"/>
    </source>
</evidence>
<dbReference type="InterPro" id="IPR012902">
    <property type="entry name" value="N_methyl_site"/>
</dbReference>
<dbReference type="Proteomes" id="UP000230956">
    <property type="component" value="Unassembled WGS sequence"/>
</dbReference>
<feature type="transmembrane region" description="Helical" evidence="6">
    <location>
        <begin position="12"/>
        <end position="33"/>
    </location>
</feature>
<evidence type="ECO:0000313" key="7">
    <source>
        <dbReference type="EMBL" id="PIZ35780.1"/>
    </source>
</evidence>
<dbReference type="PANTHER" id="PTHR30093">
    <property type="entry name" value="GENERAL SECRETION PATHWAY PROTEIN G"/>
    <property type="match status" value="1"/>
</dbReference>
<evidence type="ECO:0000256" key="3">
    <source>
        <dbReference type="ARBA" id="ARBA00022692"/>
    </source>
</evidence>
<dbReference type="EMBL" id="PFNG01000225">
    <property type="protein sequence ID" value="PIZ35780.1"/>
    <property type="molecule type" value="Genomic_DNA"/>
</dbReference>
<dbReference type="InterPro" id="IPR000983">
    <property type="entry name" value="Bac_GSPG_pilin"/>
</dbReference>
<evidence type="ECO:0000256" key="2">
    <source>
        <dbReference type="ARBA" id="ARBA00022481"/>
    </source>
</evidence>
<organism evidence="7 8">
    <name type="scientific">Candidatus Aquicultor secundus</name>
    <dbReference type="NCBI Taxonomy" id="1973895"/>
    <lineage>
        <taxon>Bacteria</taxon>
        <taxon>Bacillati</taxon>
        <taxon>Actinomycetota</taxon>
        <taxon>Candidatus Aquicultoria</taxon>
        <taxon>Candidatus Aquicultorales</taxon>
        <taxon>Candidatus Aquicultoraceae</taxon>
        <taxon>Candidatus Aquicultor</taxon>
    </lineage>
</organism>
<dbReference type="SUPFAM" id="SSF54523">
    <property type="entry name" value="Pili subunits"/>
    <property type="match status" value="1"/>
</dbReference>
<dbReference type="RefSeq" id="WP_286977381.1">
    <property type="nucleotide sequence ID" value="NZ_PFNG01000225.1"/>
</dbReference>
<keyword evidence="3 6" id="KW-0812">Transmembrane</keyword>
<dbReference type="Gene3D" id="3.30.700.10">
    <property type="entry name" value="Glycoprotein, Type 4 Pilin"/>
    <property type="match status" value="1"/>
</dbReference>
<keyword evidence="5 6" id="KW-0472">Membrane</keyword>
<name>A0A2M7T5T1_9ACTN</name>
<dbReference type="Pfam" id="PF07963">
    <property type="entry name" value="N_methyl"/>
    <property type="match status" value="1"/>
</dbReference>
<accession>A0A2M7T5T1</accession>
<evidence type="ECO:0000256" key="6">
    <source>
        <dbReference type="SAM" id="Phobius"/>
    </source>
</evidence>
<dbReference type="PROSITE" id="PS00409">
    <property type="entry name" value="PROKAR_NTER_METHYL"/>
    <property type="match status" value="1"/>
</dbReference>
<dbReference type="PRINTS" id="PR00813">
    <property type="entry name" value="BCTERIALGSPG"/>
</dbReference>
<dbReference type="GO" id="GO:0015627">
    <property type="term" value="C:type II protein secretion system complex"/>
    <property type="evidence" value="ECO:0007669"/>
    <property type="project" value="InterPro"/>
</dbReference>
<evidence type="ECO:0000256" key="5">
    <source>
        <dbReference type="ARBA" id="ARBA00023136"/>
    </source>
</evidence>
<gene>
    <name evidence="7" type="ORF">COY37_09695</name>
</gene>
<reference evidence="8" key="1">
    <citation type="submission" date="2017-09" db="EMBL/GenBank/DDBJ databases">
        <title>Depth-based differentiation of microbial function through sediment-hosted aquifers and enrichment of novel symbionts in the deep terrestrial subsurface.</title>
        <authorList>
            <person name="Probst A.J."/>
            <person name="Ladd B."/>
            <person name="Jarett J.K."/>
            <person name="Geller-Mcgrath D.E."/>
            <person name="Sieber C.M.K."/>
            <person name="Emerson J.B."/>
            <person name="Anantharaman K."/>
            <person name="Thomas B.C."/>
            <person name="Malmstrom R."/>
            <person name="Stieglmeier M."/>
            <person name="Klingl A."/>
            <person name="Woyke T."/>
            <person name="Ryan C.M."/>
            <person name="Banfield J.F."/>
        </authorList>
    </citation>
    <scope>NUCLEOTIDE SEQUENCE [LARGE SCALE GENOMIC DNA]</scope>
</reference>
<sequence>MRFFRNEKGFTLIELMVVILIIGILVAIAVPIFNNARASAQRRTCQANLRTMDGAIQIWKADNPADTDAYPSTIDGVAQDLVGGYIKAMPVCPTDNSSYTVPSGGGSVPPVIECIHKAALGHSY</sequence>
<dbReference type="AlphaFoldDB" id="A0A2M7T5T1"/>
<evidence type="ECO:0000256" key="1">
    <source>
        <dbReference type="ARBA" id="ARBA00004167"/>
    </source>
</evidence>
<dbReference type="NCBIfam" id="TIGR02532">
    <property type="entry name" value="IV_pilin_GFxxxE"/>
    <property type="match status" value="1"/>
</dbReference>
<keyword evidence="4 6" id="KW-1133">Transmembrane helix</keyword>
<dbReference type="GO" id="GO:0016020">
    <property type="term" value="C:membrane"/>
    <property type="evidence" value="ECO:0007669"/>
    <property type="project" value="UniProtKB-SubCell"/>
</dbReference>